<dbReference type="Proteomes" id="UP000246483">
    <property type="component" value="Unassembled WGS sequence"/>
</dbReference>
<comment type="caution">
    <text evidence="2">The sequence shown here is derived from an EMBL/GenBank/DDBJ whole genome shotgun (WGS) entry which is preliminary data.</text>
</comment>
<evidence type="ECO:0000313" key="3">
    <source>
        <dbReference type="Proteomes" id="UP000246483"/>
    </source>
</evidence>
<accession>A0A317RFM1</accession>
<protein>
    <submittedName>
        <fullName evidence="2">Thiol-disulfide isomerase/thioredoxin</fullName>
    </submittedName>
</protein>
<dbReference type="PANTHER" id="PTHR42852:SF18">
    <property type="entry name" value="CHROMOSOME UNDETERMINED SCAFFOLD_47, WHOLE GENOME SHOTGUN SEQUENCE"/>
    <property type="match status" value="1"/>
</dbReference>
<dbReference type="SUPFAM" id="SSF52833">
    <property type="entry name" value="Thioredoxin-like"/>
    <property type="match status" value="1"/>
</dbReference>
<dbReference type="RefSeq" id="WP_342352704.1">
    <property type="nucleotide sequence ID" value="NZ_QGUB01000002.1"/>
</dbReference>
<dbReference type="InterPro" id="IPR050553">
    <property type="entry name" value="Thioredoxin_ResA/DsbE_sf"/>
</dbReference>
<sequence length="168" mass="17792">MLGAGALAGLAGAGVALRRLAPAPAAADAAARFWEASFDGLSDSPLSTAQFRGRPLLLNFWATWCPPCINELPLLDRFHEAHRGRGWQVLGLAIDQEASVRRFLERQPLGFPVALGGMAGSELGRALGNERGGLPFSVLFAADGSIIARKMGELTAQDLDGWLNRVGT</sequence>
<dbReference type="InterPro" id="IPR013766">
    <property type="entry name" value="Thioredoxin_domain"/>
</dbReference>
<dbReference type="EMBL" id="QGUB01000002">
    <property type="protein sequence ID" value="PWW47917.1"/>
    <property type="molecule type" value="Genomic_DNA"/>
</dbReference>
<dbReference type="PANTHER" id="PTHR42852">
    <property type="entry name" value="THIOL:DISULFIDE INTERCHANGE PROTEIN DSBE"/>
    <property type="match status" value="1"/>
</dbReference>
<dbReference type="PROSITE" id="PS51352">
    <property type="entry name" value="THIOREDOXIN_2"/>
    <property type="match status" value="1"/>
</dbReference>
<dbReference type="Pfam" id="PF08534">
    <property type="entry name" value="Redoxin"/>
    <property type="match status" value="1"/>
</dbReference>
<dbReference type="AlphaFoldDB" id="A0A317RFM1"/>
<dbReference type="CDD" id="cd02966">
    <property type="entry name" value="TlpA_like_family"/>
    <property type="match status" value="1"/>
</dbReference>
<gene>
    <name evidence="2" type="ORF">DFR36_102296</name>
</gene>
<keyword evidence="2" id="KW-0413">Isomerase</keyword>
<evidence type="ECO:0000313" key="2">
    <source>
        <dbReference type="EMBL" id="PWW47917.1"/>
    </source>
</evidence>
<name>A0A317RFM1_9BURK</name>
<dbReference type="GO" id="GO:0016491">
    <property type="term" value="F:oxidoreductase activity"/>
    <property type="evidence" value="ECO:0007669"/>
    <property type="project" value="InterPro"/>
</dbReference>
<reference evidence="2 3" key="1">
    <citation type="submission" date="2018-05" db="EMBL/GenBank/DDBJ databases">
        <title>Genomic Encyclopedia of Type Strains, Phase IV (KMG-IV): sequencing the most valuable type-strain genomes for metagenomic binning, comparative biology and taxonomic classification.</title>
        <authorList>
            <person name="Goeker M."/>
        </authorList>
    </citation>
    <scope>NUCLEOTIDE SEQUENCE [LARGE SCALE GENOMIC DNA]</scope>
    <source>
        <strain evidence="2 3">DSM 26006</strain>
    </source>
</reference>
<evidence type="ECO:0000259" key="1">
    <source>
        <dbReference type="PROSITE" id="PS51352"/>
    </source>
</evidence>
<proteinExistence type="predicted"/>
<keyword evidence="3" id="KW-1185">Reference proteome</keyword>
<feature type="domain" description="Thioredoxin" evidence="1">
    <location>
        <begin position="20"/>
        <end position="168"/>
    </location>
</feature>
<dbReference type="Gene3D" id="3.40.30.10">
    <property type="entry name" value="Glutaredoxin"/>
    <property type="match status" value="1"/>
</dbReference>
<dbReference type="GO" id="GO:0016853">
    <property type="term" value="F:isomerase activity"/>
    <property type="evidence" value="ECO:0007669"/>
    <property type="project" value="UniProtKB-KW"/>
</dbReference>
<organism evidence="2 3">
    <name type="scientific">Melaminivora alkalimesophila</name>
    <dbReference type="NCBI Taxonomy" id="1165852"/>
    <lineage>
        <taxon>Bacteria</taxon>
        <taxon>Pseudomonadati</taxon>
        <taxon>Pseudomonadota</taxon>
        <taxon>Betaproteobacteria</taxon>
        <taxon>Burkholderiales</taxon>
        <taxon>Comamonadaceae</taxon>
        <taxon>Melaminivora</taxon>
    </lineage>
</organism>
<dbReference type="InterPro" id="IPR036249">
    <property type="entry name" value="Thioredoxin-like_sf"/>
</dbReference>
<dbReference type="InterPro" id="IPR013740">
    <property type="entry name" value="Redoxin"/>
</dbReference>